<comment type="similarity">
    <text evidence="3">Belongs to the glycosyltransferase GT106 family.</text>
</comment>
<evidence type="ECO:0000256" key="4">
    <source>
        <dbReference type="ARBA" id="ARBA00022676"/>
    </source>
</evidence>
<keyword evidence="6" id="KW-0812">Transmembrane</keyword>
<proteinExistence type="inferred from homology"/>
<evidence type="ECO:0000256" key="13">
    <source>
        <dbReference type="ARBA" id="ARBA00030350"/>
    </source>
</evidence>
<evidence type="ECO:0000256" key="7">
    <source>
        <dbReference type="ARBA" id="ARBA00022968"/>
    </source>
</evidence>
<keyword evidence="11" id="KW-0294">Fucose metabolism</keyword>
<keyword evidence="5" id="KW-0808">Transferase</keyword>
<evidence type="ECO:0000256" key="10">
    <source>
        <dbReference type="ARBA" id="ARBA00023180"/>
    </source>
</evidence>
<evidence type="ECO:0000256" key="1">
    <source>
        <dbReference type="ARBA" id="ARBA00004606"/>
    </source>
</evidence>
<keyword evidence="7" id="KW-0735">Signal-anchor</keyword>
<keyword evidence="9" id="KW-0472">Membrane</keyword>
<evidence type="ECO:0000256" key="6">
    <source>
        <dbReference type="ARBA" id="ARBA00022692"/>
    </source>
</evidence>
<protein>
    <recommendedName>
        <fullName evidence="13">O-fucosyltransferase family protein</fullName>
    </recommendedName>
</protein>
<reference evidence="14 15" key="1">
    <citation type="journal article" date="2024" name="G3 (Bethesda)">
        <title>Genome assembly of Hibiscus sabdariffa L. provides insights into metabolisms of medicinal natural products.</title>
        <authorList>
            <person name="Kim T."/>
        </authorList>
    </citation>
    <scope>NUCLEOTIDE SEQUENCE [LARGE SCALE GENOMIC DNA]</scope>
    <source>
        <strain evidence="14">TK-2024</strain>
        <tissue evidence="14">Old leaves</tissue>
    </source>
</reference>
<evidence type="ECO:0000256" key="8">
    <source>
        <dbReference type="ARBA" id="ARBA00022989"/>
    </source>
</evidence>
<keyword evidence="12" id="KW-0119">Carbohydrate metabolism</keyword>
<comment type="subcellular location">
    <subcellularLocation>
        <location evidence="1">Membrane</location>
        <topology evidence="1">Single-pass type II membrane protein</topology>
    </subcellularLocation>
</comment>
<keyword evidence="8" id="KW-1133">Transmembrane helix</keyword>
<keyword evidence="10" id="KW-0325">Glycoprotein</keyword>
<name>A0ABR1ZPQ9_9ROSI</name>
<keyword evidence="4" id="KW-0328">Glycosyltransferase</keyword>
<evidence type="ECO:0000256" key="12">
    <source>
        <dbReference type="ARBA" id="ARBA00023277"/>
    </source>
</evidence>
<dbReference type="PANTHER" id="PTHR31741">
    <property type="entry name" value="OS02G0726500 PROTEIN-RELATED"/>
    <property type="match status" value="1"/>
</dbReference>
<comment type="caution">
    <text evidence="14">The sequence shown here is derived from an EMBL/GenBank/DDBJ whole genome shotgun (WGS) entry which is preliminary data.</text>
</comment>
<accession>A0ABR1ZPQ9</accession>
<evidence type="ECO:0000256" key="9">
    <source>
        <dbReference type="ARBA" id="ARBA00023136"/>
    </source>
</evidence>
<evidence type="ECO:0000313" key="15">
    <source>
        <dbReference type="Proteomes" id="UP001472677"/>
    </source>
</evidence>
<sequence length="470" mass="54091">MKDQDVRDFLLGWLFVYGGTRPKAHTSVVGLQTRENLCPEQMPAVNWDIVIAVRLLNLILVVLELDNKSFRADPSDFEDICDVRHSIDFLKVEVYIIRRLRKRFSGNKHKVVHFNRIYTRLVNNGNPLDLQKLRCSGNFQGLTFTLQIETLRHKLVCILQGPFVALHLVYDMDMLAFSGCTHDCTVEKEYGRVKACTHSQHPISIESEMVVCIASCKRGHSSENMPNSSWSGPFFLVSPSGSMTVFVPKPSSNAMFILPVTSNVIATTYVGRIHEIDILHYLGVGQHSQLQWTYATSEERLATLKAAFSHNHSSQMGVLDFIDTSIQFSTWYELISTSQGLNLDGPKLFIVRITIEWGYRDKLVLVFGKGIKRCHNDQKWLLLHKQFSYLFGNAPDWLLPMTIFCPLYKHKLRSVNNEELHEREKPWSSKDLKYLIVILRRALWQLFGVIYSAHFGFENRAPTFLLMLRH</sequence>
<keyword evidence="15" id="KW-1185">Reference proteome</keyword>
<dbReference type="Proteomes" id="UP001472677">
    <property type="component" value="Unassembled WGS sequence"/>
</dbReference>
<evidence type="ECO:0000256" key="2">
    <source>
        <dbReference type="ARBA" id="ARBA00004881"/>
    </source>
</evidence>
<gene>
    <name evidence="14" type="ORF">V6N12_053015</name>
</gene>
<evidence type="ECO:0000313" key="14">
    <source>
        <dbReference type="EMBL" id="KAK8482325.1"/>
    </source>
</evidence>
<dbReference type="InterPro" id="IPR019378">
    <property type="entry name" value="GDP-Fuc_O-FucTrfase"/>
</dbReference>
<evidence type="ECO:0000256" key="3">
    <source>
        <dbReference type="ARBA" id="ARBA00007737"/>
    </source>
</evidence>
<dbReference type="PANTHER" id="PTHR31741:SF51">
    <property type="entry name" value="RHAMNOGALACTURONAN I RHAMNOSYLTRANSFERASE 1"/>
    <property type="match status" value="1"/>
</dbReference>
<evidence type="ECO:0000256" key="11">
    <source>
        <dbReference type="ARBA" id="ARBA00023253"/>
    </source>
</evidence>
<comment type="pathway">
    <text evidence="2">Glycan metabolism.</text>
</comment>
<evidence type="ECO:0000256" key="5">
    <source>
        <dbReference type="ARBA" id="ARBA00022679"/>
    </source>
</evidence>
<dbReference type="EMBL" id="JBBPBM010001740">
    <property type="protein sequence ID" value="KAK8482325.1"/>
    <property type="molecule type" value="Genomic_DNA"/>
</dbReference>
<dbReference type="Pfam" id="PF10250">
    <property type="entry name" value="O-FucT"/>
    <property type="match status" value="1"/>
</dbReference>
<organism evidence="14 15">
    <name type="scientific">Hibiscus sabdariffa</name>
    <name type="common">roselle</name>
    <dbReference type="NCBI Taxonomy" id="183260"/>
    <lineage>
        <taxon>Eukaryota</taxon>
        <taxon>Viridiplantae</taxon>
        <taxon>Streptophyta</taxon>
        <taxon>Embryophyta</taxon>
        <taxon>Tracheophyta</taxon>
        <taxon>Spermatophyta</taxon>
        <taxon>Magnoliopsida</taxon>
        <taxon>eudicotyledons</taxon>
        <taxon>Gunneridae</taxon>
        <taxon>Pentapetalae</taxon>
        <taxon>rosids</taxon>
        <taxon>malvids</taxon>
        <taxon>Malvales</taxon>
        <taxon>Malvaceae</taxon>
        <taxon>Malvoideae</taxon>
        <taxon>Hibiscus</taxon>
    </lineage>
</organism>